<dbReference type="RefSeq" id="WP_165901583.1">
    <property type="nucleotide sequence ID" value="NZ_SMFY01000002.1"/>
</dbReference>
<dbReference type="EMBL" id="SMFY01000002">
    <property type="protein sequence ID" value="TCK27992.1"/>
    <property type="molecule type" value="Genomic_DNA"/>
</dbReference>
<protein>
    <submittedName>
        <fullName evidence="1">AAA domain-containing protein</fullName>
    </submittedName>
</protein>
<proteinExistence type="predicted"/>
<name>A0A4R1IBX5_ANCAQ</name>
<dbReference type="SUPFAM" id="SSF52540">
    <property type="entry name" value="P-loop containing nucleoside triphosphate hydrolases"/>
    <property type="match status" value="1"/>
</dbReference>
<dbReference type="Proteomes" id="UP000295030">
    <property type="component" value="Unassembled WGS sequence"/>
</dbReference>
<organism evidence="1 2">
    <name type="scientific">Ancylobacter aquaticus</name>
    <dbReference type="NCBI Taxonomy" id="100"/>
    <lineage>
        <taxon>Bacteria</taxon>
        <taxon>Pseudomonadati</taxon>
        <taxon>Pseudomonadota</taxon>
        <taxon>Alphaproteobacteria</taxon>
        <taxon>Hyphomicrobiales</taxon>
        <taxon>Xanthobacteraceae</taxon>
        <taxon>Ancylobacter</taxon>
    </lineage>
</organism>
<keyword evidence="2" id="KW-1185">Reference proteome</keyword>
<reference evidence="1 2" key="1">
    <citation type="submission" date="2019-03" db="EMBL/GenBank/DDBJ databases">
        <title>Genomic Encyclopedia of Type Strains, Phase IV (KMG-IV): sequencing the most valuable type-strain genomes for metagenomic binning, comparative biology and taxonomic classification.</title>
        <authorList>
            <person name="Goeker M."/>
        </authorList>
    </citation>
    <scope>NUCLEOTIDE SEQUENCE [LARGE SCALE GENOMIC DNA]</scope>
    <source>
        <strain evidence="1 2">DSM 101</strain>
    </source>
</reference>
<dbReference type="Pfam" id="PF13481">
    <property type="entry name" value="AAA_25"/>
    <property type="match status" value="1"/>
</dbReference>
<evidence type="ECO:0000313" key="1">
    <source>
        <dbReference type="EMBL" id="TCK27992.1"/>
    </source>
</evidence>
<evidence type="ECO:0000313" key="2">
    <source>
        <dbReference type="Proteomes" id="UP000295030"/>
    </source>
</evidence>
<gene>
    <name evidence="1" type="ORF">EV667_1988</name>
</gene>
<accession>A0A4R1IBX5</accession>
<dbReference type="Gene3D" id="3.40.50.300">
    <property type="entry name" value="P-loop containing nucleotide triphosphate hydrolases"/>
    <property type="match status" value="1"/>
</dbReference>
<sequence>MTVPQPSSDVLHLPARSVVLGRVRQMRQALYGDTALFPVTPSGDLDHERLAVEGLDFYTGNLDTLPEHDLPRLGVLVDTFKRFIPEAPAGIRIAVLDRGGDLQVEQIDCHEPYPAATEMVRNAIRTGTPLRERTMPRLRPLAEEMADLRPNLSEKVIERMVEREVAESAIMPAAPAAGTESSSDLRYVCPTSWQGHPVPERAWWLPGLIPMRQVTIINGDGGVGKSLLALQLACAGALGVETLGTTPLAGRVMYLGAEDEESEFHRRTADIVRAHDRVLSDLNDFMLLPMADMDALLSTPDRKGVMQPTPLWNKLWGDVLDFQPKLLVLDTAADLFGGDEIKRNQTRQFIGMLRRLAIKADCAAVLLAHPSVEGMKSGTGSSGSTAWNNSVRSRLYLTDAEKNEDPDVRTLTTMKANYGKKGSQLRIRYSDGAFTLDDGTAVPAMMGMVHRKHDEKFVELLSKMNRLGQTVSPNPSQSYAPRVFSQHPDGKGITKAHYQEAMHRLLDACTIKIVEEGPNSRRYKRLYVTADMFGGEAE</sequence>
<dbReference type="InterPro" id="IPR027417">
    <property type="entry name" value="P-loop_NTPase"/>
</dbReference>
<comment type="caution">
    <text evidence="1">The sequence shown here is derived from an EMBL/GenBank/DDBJ whole genome shotgun (WGS) entry which is preliminary data.</text>
</comment>
<dbReference type="AlphaFoldDB" id="A0A4R1IBX5"/>